<dbReference type="AlphaFoldDB" id="A0A6A5F771"/>
<organism evidence="1 2">
    <name type="scientific">Perca fluviatilis</name>
    <name type="common">European perch</name>
    <dbReference type="NCBI Taxonomy" id="8168"/>
    <lineage>
        <taxon>Eukaryota</taxon>
        <taxon>Metazoa</taxon>
        <taxon>Chordata</taxon>
        <taxon>Craniata</taxon>
        <taxon>Vertebrata</taxon>
        <taxon>Euteleostomi</taxon>
        <taxon>Actinopterygii</taxon>
        <taxon>Neopterygii</taxon>
        <taxon>Teleostei</taxon>
        <taxon>Neoteleostei</taxon>
        <taxon>Acanthomorphata</taxon>
        <taxon>Eupercaria</taxon>
        <taxon>Perciformes</taxon>
        <taxon>Percoidei</taxon>
        <taxon>Percidae</taxon>
        <taxon>Percinae</taxon>
        <taxon>Perca</taxon>
    </lineage>
</organism>
<keyword evidence="2" id="KW-1185">Reference proteome</keyword>
<accession>A0A6A5F771</accession>
<evidence type="ECO:0000313" key="1">
    <source>
        <dbReference type="EMBL" id="KAF1387009.1"/>
    </source>
</evidence>
<dbReference type="EMBL" id="VHII01000008">
    <property type="protein sequence ID" value="KAF1387009.1"/>
    <property type="molecule type" value="Genomic_DNA"/>
</dbReference>
<protein>
    <submittedName>
        <fullName evidence="1">Uncharacterized protein</fullName>
    </submittedName>
</protein>
<comment type="caution">
    <text evidence="1">The sequence shown here is derived from an EMBL/GenBank/DDBJ whole genome shotgun (WGS) entry which is preliminary data.</text>
</comment>
<evidence type="ECO:0000313" key="2">
    <source>
        <dbReference type="Proteomes" id="UP000465112"/>
    </source>
</evidence>
<sequence length="78" mass="8728">MPSVLPTGDTLPVPGGVQRPYWIPGVWAHSEEPSWEMLPRHLKWLSWHTRMGQDLQASRHSVGTCCGTRDSSETLSTT</sequence>
<name>A0A6A5F771_PERFL</name>
<reference evidence="1 2" key="1">
    <citation type="submission" date="2019-06" db="EMBL/GenBank/DDBJ databases">
        <title>A chromosome-scale genome assembly of the European perch, Perca fluviatilis.</title>
        <authorList>
            <person name="Roques C."/>
            <person name="Zahm M."/>
            <person name="Cabau C."/>
            <person name="Klopp C."/>
            <person name="Bouchez O."/>
            <person name="Donnadieu C."/>
            <person name="Kuhl H."/>
            <person name="Gislard M."/>
            <person name="Guendouz S."/>
            <person name="Journot L."/>
            <person name="Haffray P."/>
            <person name="Bestin A."/>
            <person name="Morvezen R."/>
            <person name="Feron R."/>
            <person name="Wen M."/>
            <person name="Jouanno E."/>
            <person name="Herpin A."/>
            <person name="Schartl M."/>
            <person name="Postlethwait J."/>
            <person name="Schaerlinger B."/>
            <person name="Chardard D."/>
            <person name="Lecocq T."/>
            <person name="Poncet C."/>
            <person name="Jaffrelo L."/>
            <person name="Lampietro C."/>
            <person name="Guiguen Y."/>
        </authorList>
    </citation>
    <scope>NUCLEOTIDE SEQUENCE [LARGE SCALE GENOMIC DNA]</scope>
    <source>
        <tissue evidence="1">Blood</tissue>
    </source>
</reference>
<dbReference type="Proteomes" id="UP000465112">
    <property type="component" value="Chromosome 8"/>
</dbReference>
<gene>
    <name evidence="1" type="ORF">PFLUV_G00100820</name>
</gene>
<proteinExistence type="predicted"/>